<dbReference type="PANTHER" id="PTHR33620:SF1">
    <property type="entry name" value="UREASE ACCESSORY PROTEIN F"/>
    <property type="match status" value="1"/>
</dbReference>
<evidence type="ECO:0000256" key="1">
    <source>
        <dbReference type="ARBA" id="ARBA00022988"/>
    </source>
</evidence>
<name>A0AA38RUK3_9PEZI</name>
<dbReference type="EMBL" id="JANBVO010000013">
    <property type="protein sequence ID" value="KAJ9148252.1"/>
    <property type="molecule type" value="Genomic_DNA"/>
</dbReference>
<feature type="region of interest" description="Disordered" evidence="4">
    <location>
        <begin position="35"/>
        <end position="58"/>
    </location>
</feature>
<dbReference type="GO" id="GO:0016151">
    <property type="term" value="F:nickel cation binding"/>
    <property type="evidence" value="ECO:0007669"/>
    <property type="project" value="InterPro"/>
</dbReference>
<evidence type="ECO:0000313" key="5">
    <source>
        <dbReference type="EMBL" id="KAJ9148252.1"/>
    </source>
</evidence>
<keyword evidence="1" id="KW-0996">Nickel insertion</keyword>
<sequence length="311" mass="32676">MSAGVDALGSLHDDETDEENEILELERKLELARARRAGHRGGHGHAAHPSVTPNTASPADPLTSSYHFLLLLSDSALPLGAFAFSSGLESYLAHHRGGNGPRPASFSAFLPVSVSSYASTTLPFVLAAHRDPSATADLDDALDAAIICTVGRRASVAQGRALLGIWERSFASSLPAEAASALKPFTALLRSSPGSAAAGGGWDATGLPPVSAHLAPLFGAIANLVGLSLAQTAYVFMLSHVKALISAAVRASMFGPYQAQKILASREVQGMIAAMVDREWDTRVEDAGQSVPVMDLWIGRHEVLYSRIFNS</sequence>
<dbReference type="InterPro" id="IPR038277">
    <property type="entry name" value="UreF_sf"/>
</dbReference>
<accession>A0AA38RUK3</accession>
<protein>
    <submittedName>
        <fullName evidence="5">Urease accessory protein</fullName>
    </submittedName>
</protein>
<dbReference type="Pfam" id="PF01730">
    <property type="entry name" value="UreF"/>
    <property type="match status" value="1"/>
</dbReference>
<feature type="compositionally biased region" description="Basic residues" evidence="4">
    <location>
        <begin position="35"/>
        <end position="46"/>
    </location>
</feature>
<comment type="similarity">
    <text evidence="3">Belongs to the UreF family.</text>
</comment>
<proteinExistence type="inferred from homology"/>
<evidence type="ECO:0000256" key="4">
    <source>
        <dbReference type="SAM" id="MobiDB-lite"/>
    </source>
</evidence>
<dbReference type="HAMAP" id="MF_01385">
    <property type="entry name" value="UreF"/>
    <property type="match status" value="1"/>
</dbReference>
<dbReference type="PANTHER" id="PTHR33620">
    <property type="entry name" value="UREASE ACCESSORY PROTEIN F"/>
    <property type="match status" value="1"/>
</dbReference>
<dbReference type="AlphaFoldDB" id="A0AA38RUK3"/>
<comment type="caution">
    <text evidence="5">The sequence shown here is derived from an EMBL/GenBank/DDBJ whole genome shotgun (WGS) entry which is preliminary data.</text>
</comment>
<dbReference type="Gene3D" id="1.10.4190.10">
    <property type="entry name" value="Urease accessory protein UreF"/>
    <property type="match status" value="1"/>
</dbReference>
<gene>
    <name evidence="5" type="ORF">NKR23_g5069</name>
</gene>
<dbReference type="Proteomes" id="UP001174694">
    <property type="component" value="Unassembled WGS sequence"/>
</dbReference>
<organism evidence="5 6">
    <name type="scientific">Pleurostoma richardsiae</name>
    <dbReference type="NCBI Taxonomy" id="41990"/>
    <lineage>
        <taxon>Eukaryota</taxon>
        <taxon>Fungi</taxon>
        <taxon>Dikarya</taxon>
        <taxon>Ascomycota</taxon>
        <taxon>Pezizomycotina</taxon>
        <taxon>Sordariomycetes</taxon>
        <taxon>Sordariomycetidae</taxon>
        <taxon>Calosphaeriales</taxon>
        <taxon>Pleurostomataceae</taxon>
        <taxon>Pleurostoma</taxon>
    </lineage>
</organism>
<dbReference type="InterPro" id="IPR002639">
    <property type="entry name" value="UreF"/>
</dbReference>
<reference evidence="5" key="1">
    <citation type="submission" date="2022-07" db="EMBL/GenBank/DDBJ databases">
        <title>Fungi with potential for degradation of polypropylene.</title>
        <authorList>
            <person name="Gostincar C."/>
        </authorList>
    </citation>
    <scope>NUCLEOTIDE SEQUENCE</scope>
    <source>
        <strain evidence="5">EXF-13308</strain>
    </source>
</reference>
<feature type="region of interest" description="Disordered" evidence="4">
    <location>
        <begin position="1"/>
        <end position="20"/>
    </location>
</feature>
<evidence type="ECO:0000256" key="3">
    <source>
        <dbReference type="ARBA" id="ARBA00046339"/>
    </source>
</evidence>
<keyword evidence="6" id="KW-1185">Reference proteome</keyword>
<evidence type="ECO:0000313" key="6">
    <source>
        <dbReference type="Proteomes" id="UP001174694"/>
    </source>
</evidence>
<keyword evidence="2" id="KW-0143">Chaperone</keyword>
<evidence type="ECO:0000256" key="2">
    <source>
        <dbReference type="ARBA" id="ARBA00023186"/>
    </source>
</evidence>